<dbReference type="SUPFAM" id="SSF50341">
    <property type="entry name" value="CheW-like"/>
    <property type="match status" value="1"/>
</dbReference>
<comment type="caution">
    <text evidence="2">The sequence shown here is derived from an EMBL/GenBank/DDBJ whole genome shotgun (WGS) entry which is preliminary data.</text>
</comment>
<dbReference type="InterPro" id="IPR039315">
    <property type="entry name" value="CheW"/>
</dbReference>
<sequence>MEAHDITLLSFQIQEDTFAVDALQVDHILEVPPVITSVPNTPSFMKGVINLHGNIIPVVDMRIILDKKDITNGADTSIIVINPTDQQDARLGVLVDMVKEVIETKRELLKETVLEGKKGMIDTFEGTLVLNDEFIHVIDLKNLTEVVVK</sequence>
<organism evidence="2 3">
    <name type="scientific">Geofilum rubicundum JCM 15548</name>
    <dbReference type="NCBI Taxonomy" id="1236989"/>
    <lineage>
        <taxon>Bacteria</taxon>
        <taxon>Pseudomonadati</taxon>
        <taxon>Bacteroidota</taxon>
        <taxon>Bacteroidia</taxon>
        <taxon>Marinilabiliales</taxon>
        <taxon>Marinilabiliaceae</taxon>
        <taxon>Geofilum</taxon>
    </lineage>
</organism>
<dbReference type="Gene3D" id="2.30.30.40">
    <property type="entry name" value="SH3 Domains"/>
    <property type="match status" value="1"/>
</dbReference>
<dbReference type="SMART" id="SM00260">
    <property type="entry name" value="CheW"/>
    <property type="match status" value="1"/>
</dbReference>
<dbReference type="GO" id="GO:0006935">
    <property type="term" value="P:chemotaxis"/>
    <property type="evidence" value="ECO:0007669"/>
    <property type="project" value="InterPro"/>
</dbReference>
<dbReference type="Proteomes" id="UP000032900">
    <property type="component" value="Unassembled WGS sequence"/>
</dbReference>
<dbReference type="PANTHER" id="PTHR22617">
    <property type="entry name" value="CHEMOTAXIS SENSOR HISTIDINE KINASE-RELATED"/>
    <property type="match status" value="1"/>
</dbReference>
<dbReference type="RefSeq" id="WP_062128098.1">
    <property type="nucleotide sequence ID" value="NZ_BAZW01000061.1"/>
</dbReference>
<evidence type="ECO:0000259" key="1">
    <source>
        <dbReference type="PROSITE" id="PS50851"/>
    </source>
</evidence>
<dbReference type="OrthoDB" id="9794382at2"/>
<dbReference type="GO" id="GO:0005829">
    <property type="term" value="C:cytosol"/>
    <property type="evidence" value="ECO:0007669"/>
    <property type="project" value="TreeGrafter"/>
</dbReference>
<dbReference type="GO" id="GO:0007165">
    <property type="term" value="P:signal transduction"/>
    <property type="evidence" value="ECO:0007669"/>
    <property type="project" value="InterPro"/>
</dbReference>
<feature type="domain" description="CheW-like" evidence="1">
    <location>
        <begin position="5"/>
        <end position="149"/>
    </location>
</feature>
<evidence type="ECO:0000313" key="2">
    <source>
        <dbReference type="EMBL" id="GAO31777.1"/>
    </source>
</evidence>
<gene>
    <name evidence="2" type="ORF">JCM15548_14175</name>
</gene>
<evidence type="ECO:0000313" key="3">
    <source>
        <dbReference type="Proteomes" id="UP000032900"/>
    </source>
</evidence>
<reference evidence="2 3" key="1">
    <citation type="journal article" date="2015" name="Microbes Environ.">
        <title>Distribution and evolution of nitrogen fixation genes in the phylum bacteroidetes.</title>
        <authorList>
            <person name="Inoue J."/>
            <person name="Oshima K."/>
            <person name="Suda W."/>
            <person name="Sakamoto M."/>
            <person name="Iino T."/>
            <person name="Noda S."/>
            <person name="Hongoh Y."/>
            <person name="Hattori M."/>
            <person name="Ohkuma M."/>
        </authorList>
    </citation>
    <scope>NUCLEOTIDE SEQUENCE [LARGE SCALE GENOMIC DNA]</scope>
    <source>
        <strain evidence="2">JCM 15548</strain>
    </source>
</reference>
<dbReference type="Gene3D" id="2.40.50.180">
    <property type="entry name" value="CheA-289, Domain 4"/>
    <property type="match status" value="1"/>
</dbReference>
<dbReference type="PANTHER" id="PTHR22617:SF23">
    <property type="entry name" value="CHEMOTAXIS PROTEIN CHEW"/>
    <property type="match status" value="1"/>
</dbReference>
<dbReference type="InterPro" id="IPR036061">
    <property type="entry name" value="CheW-like_dom_sf"/>
</dbReference>
<dbReference type="PROSITE" id="PS50851">
    <property type="entry name" value="CHEW"/>
    <property type="match status" value="1"/>
</dbReference>
<dbReference type="InterPro" id="IPR002545">
    <property type="entry name" value="CheW-lke_dom"/>
</dbReference>
<name>A0A0E9M1Y6_9BACT</name>
<dbReference type="Pfam" id="PF01584">
    <property type="entry name" value="CheW"/>
    <property type="match status" value="1"/>
</dbReference>
<protein>
    <submittedName>
        <fullName evidence="2">Positive regulator of CheA protein activity</fullName>
    </submittedName>
</protein>
<dbReference type="STRING" id="1236989.JCM15548_14175"/>
<keyword evidence="3" id="KW-1185">Reference proteome</keyword>
<dbReference type="EMBL" id="BAZW01000061">
    <property type="protein sequence ID" value="GAO31777.1"/>
    <property type="molecule type" value="Genomic_DNA"/>
</dbReference>
<proteinExistence type="predicted"/>
<accession>A0A0E9M1Y6</accession>
<dbReference type="AlphaFoldDB" id="A0A0E9M1Y6"/>